<dbReference type="EMBL" id="WIQW01000109">
    <property type="protein sequence ID" value="KAF3083145.1"/>
    <property type="molecule type" value="Genomic_DNA"/>
</dbReference>
<evidence type="ECO:0000313" key="1">
    <source>
        <dbReference type="EMBL" id="KAF3083145.1"/>
    </source>
</evidence>
<dbReference type="AlphaFoldDB" id="A0A7C8N4V1"/>
<proteinExistence type="predicted"/>
<accession>A0A7C8N4V1</accession>
<sequence length="312" mass="36106">MSQERPIEKTTSTKEFEGVEVARNASSVLSIPELLELILCHVARWPFFKRRNFRSVKDTDSLIDLYHCSLVCKFWKGIVDTSPSISRKLWKCNDTQPIPPVEYQKSPFNCQVRTFVREGEFYPTINYPFISWLAWRVTGCFRDEGARDIRNLYDQYLQDKFPSSYFSNPPTTEVLIELGKLEAAILPELCKSEHISAIWVNRMNGWSNPSQSFIVRHENGVTVKNIIEAIATLMDPKFKELYYNPDPVQSNAFREMKVGIFKRIEQEAGPGNEVNCWSLATRYGSFLTDEPGEPQTYEISNKSKLYAGQRRE</sequence>
<dbReference type="Proteomes" id="UP000475325">
    <property type="component" value="Unassembled WGS sequence"/>
</dbReference>
<evidence type="ECO:0000313" key="2">
    <source>
        <dbReference type="Proteomes" id="UP000475325"/>
    </source>
</evidence>
<evidence type="ECO:0008006" key="3">
    <source>
        <dbReference type="Google" id="ProtNLM"/>
    </source>
</evidence>
<protein>
    <recommendedName>
        <fullName evidence="3">F-box domain-containing protein</fullName>
    </recommendedName>
</protein>
<dbReference type="InterPro" id="IPR036047">
    <property type="entry name" value="F-box-like_dom_sf"/>
</dbReference>
<reference evidence="1 2" key="1">
    <citation type="submission" date="2019-06" db="EMBL/GenBank/DDBJ databases">
        <authorList>
            <person name="Palmer J.M."/>
        </authorList>
    </citation>
    <scope>NUCLEOTIDE SEQUENCE [LARGE SCALE GENOMIC DNA]</scope>
    <source>
        <strain evidence="1 2">TWF102</strain>
    </source>
</reference>
<comment type="caution">
    <text evidence="1">The sequence shown here is derived from an EMBL/GenBank/DDBJ whole genome shotgun (WGS) entry which is preliminary data.</text>
</comment>
<organism evidence="1 2">
    <name type="scientific">Orbilia oligospora</name>
    <name type="common">Nematode-trapping fungus</name>
    <name type="synonym">Arthrobotrys oligospora</name>
    <dbReference type="NCBI Taxonomy" id="2813651"/>
    <lineage>
        <taxon>Eukaryota</taxon>
        <taxon>Fungi</taxon>
        <taxon>Dikarya</taxon>
        <taxon>Ascomycota</taxon>
        <taxon>Pezizomycotina</taxon>
        <taxon>Orbiliomycetes</taxon>
        <taxon>Orbiliales</taxon>
        <taxon>Orbiliaceae</taxon>
        <taxon>Orbilia</taxon>
    </lineage>
</organism>
<dbReference type="SUPFAM" id="SSF81383">
    <property type="entry name" value="F-box domain"/>
    <property type="match status" value="1"/>
</dbReference>
<name>A0A7C8N4V1_ORBOL</name>
<gene>
    <name evidence="1" type="ORF">TWF102_000775</name>
</gene>